<gene>
    <name evidence="1" type="ORF">CEXT_358481</name>
</gene>
<organism evidence="1 2">
    <name type="scientific">Caerostris extrusa</name>
    <name type="common">Bark spider</name>
    <name type="synonym">Caerostris bankana</name>
    <dbReference type="NCBI Taxonomy" id="172846"/>
    <lineage>
        <taxon>Eukaryota</taxon>
        <taxon>Metazoa</taxon>
        <taxon>Ecdysozoa</taxon>
        <taxon>Arthropoda</taxon>
        <taxon>Chelicerata</taxon>
        <taxon>Arachnida</taxon>
        <taxon>Araneae</taxon>
        <taxon>Araneomorphae</taxon>
        <taxon>Entelegynae</taxon>
        <taxon>Araneoidea</taxon>
        <taxon>Araneidae</taxon>
        <taxon>Caerostris</taxon>
    </lineage>
</organism>
<evidence type="ECO:0000313" key="2">
    <source>
        <dbReference type="Proteomes" id="UP001054945"/>
    </source>
</evidence>
<dbReference type="AlphaFoldDB" id="A0AAV4TV95"/>
<evidence type="ECO:0000313" key="1">
    <source>
        <dbReference type="EMBL" id="GIY49800.1"/>
    </source>
</evidence>
<keyword evidence="2" id="KW-1185">Reference proteome</keyword>
<name>A0AAV4TV95_CAEEX</name>
<sequence length="111" mass="13049">MGAHWRLRPPRLMPNRSLFLFYRLPLSRKTNHSLRQFLPNVSLRTFSIRKNLSKNSKYSNNSHMDRRTYEFPPPIEIEKSRLEKTLTCGKACLGQQIADGTISKFPTCRVR</sequence>
<proteinExistence type="predicted"/>
<protein>
    <submittedName>
        <fullName evidence="1">Uncharacterized protein</fullName>
    </submittedName>
</protein>
<dbReference type="EMBL" id="BPLR01011888">
    <property type="protein sequence ID" value="GIY49800.1"/>
    <property type="molecule type" value="Genomic_DNA"/>
</dbReference>
<reference evidence="1 2" key="1">
    <citation type="submission" date="2021-06" db="EMBL/GenBank/DDBJ databases">
        <title>Caerostris extrusa draft genome.</title>
        <authorList>
            <person name="Kono N."/>
            <person name="Arakawa K."/>
        </authorList>
    </citation>
    <scope>NUCLEOTIDE SEQUENCE [LARGE SCALE GENOMIC DNA]</scope>
</reference>
<comment type="caution">
    <text evidence="1">The sequence shown here is derived from an EMBL/GenBank/DDBJ whole genome shotgun (WGS) entry which is preliminary data.</text>
</comment>
<accession>A0AAV4TV95</accession>
<dbReference type="Proteomes" id="UP001054945">
    <property type="component" value="Unassembled WGS sequence"/>
</dbReference>